<comment type="similarity">
    <text evidence="2">Belongs to the peptidase S1C family.</text>
</comment>
<keyword evidence="5" id="KW-0677">Repeat</keyword>
<dbReference type="InterPro" id="IPR036034">
    <property type="entry name" value="PDZ_sf"/>
</dbReference>
<evidence type="ECO:0000256" key="6">
    <source>
        <dbReference type="ARBA" id="ARBA00022764"/>
    </source>
</evidence>
<dbReference type="FunFam" id="2.40.10.10:FF:000001">
    <property type="entry name" value="Periplasmic serine protease DegS"/>
    <property type="match status" value="1"/>
</dbReference>
<evidence type="ECO:0000313" key="14">
    <source>
        <dbReference type="Proteomes" id="UP000825051"/>
    </source>
</evidence>
<dbReference type="InterPro" id="IPR001940">
    <property type="entry name" value="Peptidase_S1C"/>
</dbReference>
<dbReference type="GO" id="GO:0004252">
    <property type="term" value="F:serine-type endopeptidase activity"/>
    <property type="evidence" value="ECO:0007669"/>
    <property type="project" value="InterPro"/>
</dbReference>
<evidence type="ECO:0000256" key="9">
    <source>
        <dbReference type="PIRSR" id="PIRSR611782-1"/>
    </source>
</evidence>
<dbReference type="PRINTS" id="PR00834">
    <property type="entry name" value="PROTEASES2C"/>
</dbReference>
<dbReference type="Gene3D" id="2.30.42.60">
    <property type="match status" value="1"/>
</dbReference>
<dbReference type="SUPFAM" id="SSF50156">
    <property type="entry name" value="PDZ domain-like"/>
    <property type="match status" value="2"/>
</dbReference>
<proteinExistence type="inferred from homology"/>
<comment type="subcellular location">
    <subcellularLocation>
        <location evidence="1">Periplasm</location>
    </subcellularLocation>
</comment>
<dbReference type="SUPFAM" id="SSF50494">
    <property type="entry name" value="Trypsin-like serine proteases"/>
    <property type="match status" value="1"/>
</dbReference>
<dbReference type="KEGG" id="ole:K0B96_17080"/>
<evidence type="ECO:0000313" key="13">
    <source>
        <dbReference type="EMBL" id="QYM78994.1"/>
    </source>
</evidence>
<evidence type="ECO:0000256" key="3">
    <source>
        <dbReference type="ARBA" id="ARBA00022670"/>
    </source>
</evidence>
<name>A0A8F9TWB7_9BACT</name>
<reference evidence="13" key="1">
    <citation type="submission" date="2021-08" db="EMBL/GenBank/DDBJ databases">
        <title>Genome of a novel bacterium of the phylum Verrucomicrobia, Oleiharenicola sp. KSB-15.</title>
        <authorList>
            <person name="Chung J.-H."/>
            <person name="Ahn J.-H."/>
            <person name="Yoon Y."/>
            <person name="Kim D.-Y."/>
            <person name="An S.-H."/>
            <person name="Park I."/>
            <person name="Yeon J."/>
        </authorList>
    </citation>
    <scope>NUCLEOTIDE SEQUENCE</scope>
    <source>
        <strain evidence="13">KSB-15</strain>
    </source>
</reference>
<keyword evidence="8" id="KW-0720">Serine protease</keyword>
<dbReference type="SMART" id="SM00228">
    <property type="entry name" value="PDZ"/>
    <property type="match status" value="2"/>
</dbReference>
<feature type="binding site" evidence="10">
    <location>
        <begin position="237"/>
        <end position="239"/>
    </location>
    <ligand>
        <name>substrate</name>
    </ligand>
</feature>
<organism evidence="13 14">
    <name type="scientific">Horticoccus luteus</name>
    <dbReference type="NCBI Taxonomy" id="2862869"/>
    <lineage>
        <taxon>Bacteria</taxon>
        <taxon>Pseudomonadati</taxon>
        <taxon>Verrucomicrobiota</taxon>
        <taxon>Opitutia</taxon>
        <taxon>Opitutales</taxon>
        <taxon>Opitutaceae</taxon>
        <taxon>Horticoccus</taxon>
    </lineage>
</organism>
<feature type="domain" description="PDZ" evidence="12">
    <location>
        <begin position="388"/>
        <end position="462"/>
    </location>
</feature>
<dbReference type="InterPro" id="IPR009003">
    <property type="entry name" value="Peptidase_S1_PA"/>
</dbReference>
<dbReference type="Gene3D" id="2.40.10.120">
    <property type="match status" value="1"/>
</dbReference>
<feature type="binding site" evidence="10">
    <location>
        <position position="134"/>
    </location>
    <ligand>
        <name>substrate</name>
    </ligand>
</feature>
<dbReference type="NCBIfam" id="TIGR02037">
    <property type="entry name" value="degP_htrA_DO"/>
    <property type="match status" value="1"/>
</dbReference>
<dbReference type="Gene3D" id="2.30.42.10">
    <property type="match status" value="1"/>
</dbReference>
<keyword evidence="4 11" id="KW-0732">Signal</keyword>
<evidence type="ECO:0000256" key="8">
    <source>
        <dbReference type="ARBA" id="ARBA00022825"/>
    </source>
</evidence>
<sequence>MKTRNSLNRILLVASLAIAGGAGLAYCAGDKPAERAPLKLQVDAKSIDRSDARASYAPIVKRASPSVVSVFSSKKVRANQNLAPFLNDPMFRRFFGVPDDRGGRGGPGPRDSIENSLGSGVILSKDGYIVTNNHVIDGADEVKIAIGDPRQEYKATVVGRDPKTDVAVLKVDAKDLSPATLGDSDQLQVGDVVLAIGNPFGLTSTVTTGIVSALGRGGLGIETYEDFIQTDAAINPGNSGGALLDSQGRVIGLNTAILSRTGGSNGVGFAIPINLVRSVVEQLVSTGRVDRGFMGVSTQNLSSDLAAQFGVDRGALVTDVTPDSPAQKAGLKSGDIITKVNDTAVNDPRMLQLAITRMPPGTEVTIAYLRDGKTATVKMKLAKLPSQSLNGDRATGGSGSDEGVLNGVTVGELDAQARSQLNIPRNVEGALITNVDPDSASAMAGLQEGDVILSLDRKPVKNAEEAVKLSEEIKGPKVVVRLWRDGNSRYIVVDESEK</sequence>
<dbReference type="InterPro" id="IPR001478">
    <property type="entry name" value="PDZ"/>
</dbReference>
<dbReference type="InterPro" id="IPR051201">
    <property type="entry name" value="Chloro_Bact_Ser_Proteases"/>
</dbReference>
<dbReference type="InterPro" id="IPR041489">
    <property type="entry name" value="PDZ_6"/>
</dbReference>
<gene>
    <name evidence="13" type="ORF">K0B96_17080</name>
</gene>
<dbReference type="Proteomes" id="UP000825051">
    <property type="component" value="Chromosome"/>
</dbReference>
<evidence type="ECO:0000259" key="12">
    <source>
        <dbReference type="PROSITE" id="PS50106"/>
    </source>
</evidence>
<keyword evidence="14" id="KW-1185">Reference proteome</keyword>
<dbReference type="InterPro" id="IPR011782">
    <property type="entry name" value="Pept_S1C_Do"/>
</dbReference>
<keyword evidence="7" id="KW-0378">Hydrolase</keyword>
<feature type="active site" description="Charge relay system" evidence="9">
    <location>
        <position position="239"/>
    </location>
</feature>
<evidence type="ECO:0000256" key="2">
    <source>
        <dbReference type="ARBA" id="ARBA00010541"/>
    </source>
</evidence>
<evidence type="ECO:0000256" key="11">
    <source>
        <dbReference type="SAM" id="SignalP"/>
    </source>
</evidence>
<dbReference type="Pfam" id="PF17820">
    <property type="entry name" value="PDZ_6"/>
    <property type="match status" value="1"/>
</dbReference>
<evidence type="ECO:0000256" key="1">
    <source>
        <dbReference type="ARBA" id="ARBA00004418"/>
    </source>
</evidence>
<feature type="chain" id="PRO_5034533570" evidence="11">
    <location>
        <begin position="28"/>
        <end position="498"/>
    </location>
</feature>
<dbReference type="PANTHER" id="PTHR43343:SF3">
    <property type="entry name" value="PROTEASE DO-LIKE 8, CHLOROPLASTIC"/>
    <property type="match status" value="1"/>
</dbReference>
<dbReference type="PROSITE" id="PS50106">
    <property type="entry name" value="PDZ"/>
    <property type="match status" value="2"/>
</dbReference>
<dbReference type="RefSeq" id="WP_220162263.1">
    <property type="nucleotide sequence ID" value="NZ_CP080507.1"/>
</dbReference>
<accession>A0A8F9TWB7</accession>
<dbReference type="GO" id="GO:0042597">
    <property type="term" value="C:periplasmic space"/>
    <property type="evidence" value="ECO:0007669"/>
    <property type="project" value="UniProtKB-SubCell"/>
</dbReference>
<dbReference type="Pfam" id="PF13365">
    <property type="entry name" value="Trypsin_2"/>
    <property type="match status" value="1"/>
</dbReference>
<evidence type="ECO:0000256" key="4">
    <source>
        <dbReference type="ARBA" id="ARBA00022729"/>
    </source>
</evidence>
<feature type="active site" description="Charge relay system" evidence="9">
    <location>
        <position position="165"/>
    </location>
</feature>
<dbReference type="AlphaFoldDB" id="A0A8F9TWB7"/>
<dbReference type="EMBL" id="CP080507">
    <property type="protein sequence ID" value="QYM78994.1"/>
    <property type="molecule type" value="Genomic_DNA"/>
</dbReference>
<dbReference type="GO" id="GO:0006508">
    <property type="term" value="P:proteolysis"/>
    <property type="evidence" value="ECO:0007669"/>
    <property type="project" value="UniProtKB-KW"/>
</dbReference>
<evidence type="ECO:0000256" key="10">
    <source>
        <dbReference type="PIRSR" id="PIRSR611782-2"/>
    </source>
</evidence>
<dbReference type="CDD" id="cd10839">
    <property type="entry name" value="cpPDZ1_DegP-like"/>
    <property type="match status" value="1"/>
</dbReference>
<protein>
    <submittedName>
        <fullName evidence="13">Do family serine endopeptidase</fullName>
    </submittedName>
</protein>
<feature type="binding site" evidence="10">
    <location>
        <position position="165"/>
    </location>
    <ligand>
        <name>substrate</name>
    </ligand>
</feature>
<dbReference type="PANTHER" id="PTHR43343">
    <property type="entry name" value="PEPTIDASE S12"/>
    <property type="match status" value="1"/>
</dbReference>
<feature type="active site" description="Charge relay system" evidence="9">
    <location>
        <position position="134"/>
    </location>
</feature>
<keyword evidence="3" id="KW-0645">Protease</keyword>
<dbReference type="Pfam" id="PF13180">
    <property type="entry name" value="PDZ_2"/>
    <property type="match status" value="1"/>
</dbReference>
<evidence type="ECO:0000256" key="7">
    <source>
        <dbReference type="ARBA" id="ARBA00022801"/>
    </source>
</evidence>
<feature type="domain" description="PDZ" evidence="12">
    <location>
        <begin position="283"/>
        <end position="372"/>
    </location>
</feature>
<feature type="signal peptide" evidence="11">
    <location>
        <begin position="1"/>
        <end position="27"/>
    </location>
</feature>
<evidence type="ECO:0000256" key="5">
    <source>
        <dbReference type="ARBA" id="ARBA00022737"/>
    </source>
</evidence>
<keyword evidence="6" id="KW-0574">Periplasm</keyword>